<accession>A0A517NLX1</accession>
<organism evidence="1 2">
    <name type="scientific">Stieleria marina</name>
    <dbReference type="NCBI Taxonomy" id="1930275"/>
    <lineage>
        <taxon>Bacteria</taxon>
        <taxon>Pseudomonadati</taxon>
        <taxon>Planctomycetota</taxon>
        <taxon>Planctomycetia</taxon>
        <taxon>Pirellulales</taxon>
        <taxon>Pirellulaceae</taxon>
        <taxon>Stieleria</taxon>
    </lineage>
</organism>
<dbReference type="PROSITE" id="PS00018">
    <property type="entry name" value="EF_HAND_1"/>
    <property type="match status" value="2"/>
</dbReference>
<dbReference type="Proteomes" id="UP000319817">
    <property type="component" value="Chromosome"/>
</dbReference>
<dbReference type="Pfam" id="PF00404">
    <property type="entry name" value="Dockerin_1"/>
    <property type="match status" value="1"/>
</dbReference>
<name>A0A517NLX1_9BACT</name>
<proteinExistence type="predicted"/>
<dbReference type="Gene3D" id="1.10.238.10">
    <property type="entry name" value="EF-hand"/>
    <property type="match status" value="1"/>
</dbReference>
<dbReference type="Pfam" id="PF09826">
    <property type="entry name" value="Beta_propel"/>
    <property type="match status" value="1"/>
</dbReference>
<dbReference type="SUPFAM" id="SSF47473">
    <property type="entry name" value="EF-hand"/>
    <property type="match status" value="1"/>
</dbReference>
<dbReference type="EMBL" id="CP036526">
    <property type="protein sequence ID" value="QDT08134.1"/>
    <property type="molecule type" value="Genomic_DNA"/>
</dbReference>
<sequence>MNRQRKSSRRPIKPTRRRARLESLESRRLLTVVVFDPLAPISNTEFTVRRDEPSPVELRLGYSSYGSDRQDQPIAVIDSGEGTASIPEGKAGTVLYQPEPGFVGVDVITVSMTDFNSDATGDNTASEYRIAINVVEPLIALDDWYSVSADTSTELSLDVLSNDTTNANYLGSNPQLTIQSISGAETIDVSIAGDGKHLVYTPAAGFTGVHSFQYTTVDEDGYTATGTAQVRVFDGEASEQLWPEQLQQQLVQQAVQRHQYSFGTGVSRDNFYDVYRRDAFALDTLGVPASGVGDAPDTSGTNNQIADVDESDRIKTDGDYLYVLTTPEQTGWMGWNIFPWVEWGRPAITGLPDEITPPGENMLTVIDIQSPENPTIVAREIFADKVLSLDLHGDRLSVIAEREGQTVVSTLDVSDPQNVDTVSTTVASGQFKQARRVSDSLYVFTDQYGGSVPDLETIATSDNVFSFRETAQQYLERVQDSLVEIAMPSQQVLDGEGSPVGDPILAVDPLQFGVDNGHWINVLAFDTQSDVGGAFDWDINKEGSTFLVTPHSIYITHTDYQHHWIDADITDVIDFVPELPSISTVIDRYELQADGSVELVAQGSVPGTLKNSFSLDEYDGHLRIATENAWRFGPAEGFGSSVYVLQQSENELDIVGAATGLAPGESIYAVRFAGERGYVVTFRRVDPLFVLDLSEPTDPQVKGELKVPGYSQYLHVLSDTHILGVGRDADPDTGLYQGLTVSLFDVTEAENPLLQDRYLFAGGRSTFSPFAEGDPFSINDHHAISYFGNEDILALPYYSQTIFGGNFDGVNPNAPIFESPGQSAVATFRIDELTGISTLDNIPFDSRADRAMRVGDYLYSLSQNELKVTHLTEPNGVIASLEFERQGADDFFETNVGEEVTVDVTGNDGVNIDSTIEILAAALVEGDGEVVVIDNQHLQFKPGDGRLSPYRIEYTARNQAGTLINAIATIDPDLVWQNTQNRFDINNDGKLTPRDILNVINTISDFGATDTESIESAIENSIREFHFFSDTNGDKQITPDDILQVINRIAASAQRNSSQATEFELGQPFDVALNQFAENPDSPLKVSVVNVIEDSRCPTDAECVWEGQVRAELETQISGDTSVHTLSFQSGQDNAIEVAGYSIKLHSVSPDTVSDDSIEDDEYRFTLSITLLSN</sequence>
<dbReference type="Gene3D" id="2.60.40.3440">
    <property type="match status" value="1"/>
</dbReference>
<dbReference type="Pfam" id="PF17963">
    <property type="entry name" value="Big_9"/>
    <property type="match status" value="1"/>
</dbReference>
<protein>
    <submittedName>
        <fullName evidence="1">Beta propeller domain protein</fullName>
    </submittedName>
</protein>
<dbReference type="RefSeq" id="WP_145415728.1">
    <property type="nucleotide sequence ID" value="NZ_CP036526.1"/>
</dbReference>
<evidence type="ECO:0000313" key="2">
    <source>
        <dbReference type="Proteomes" id="UP000319817"/>
    </source>
</evidence>
<dbReference type="AlphaFoldDB" id="A0A517NLX1"/>
<keyword evidence="2" id="KW-1185">Reference proteome</keyword>
<gene>
    <name evidence="1" type="ORF">K239x_00660</name>
</gene>
<evidence type="ECO:0000313" key="1">
    <source>
        <dbReference type="EMBL" id="QDT08134.1"/>
    </source>
</evidence>
<dbReference type="GO" id="GO:0000272">
    <property type="term" value="P:polysaccharide catabolic process"/>
    <property type="evidence" value="ECO:0007669"/>
    <property type="project" value="InterPro"/>
</dbReference>
<dbReference type="InterPro" id="IPR011992">
    <property type="entry name" value="EF-hand-dom_pair"/>
</dbReference>
<dbReference type="InterPro" id="IPR018247">
    <property type="entry name" value="EF_Hand_1_Ca_BS"/>
</dbReference>
<dbReference type="InterPro" id="IPR002105">
    <property type="entry name" value="Dockerin_1_rpt"/>
</dbReference>
<dbReference type="GO" id="GO:0004553">
    <property type="term" value="F:hydrolase activity, hydrolyzing O-glycosyl compounds"/>
    <property type="evidence" value="ECO:0007669"/>
    <property type="project" value="InterPro"/>
</dbReference>
<reference evidence="1 2" key="1">
    <citation type="submission" date="2019-02" db="EMBL/GenBank/DDBJ databases">
        <title>Deep-cultivation of Planctomycetes and their phenomic and genomic characterization uncovers novel biology.</title>
        <authorList>
            <person name="Wiegand S."/>
            <person name="Jogler M."/>
            <person name="Boedeker C."/>
            <person name="Pinto D."/>
            <person name="Vollmers J."/>
            <person name="Rivas-Marin E."/>
            <person name="Kohn T."/>
            <person name="Peeters S.H."/>
            <person name="Heuer A."/>
            <person name="Rast P."/>
            <person name="Oberbeckmann S."/>
            <person name="Bunk B."/>
            <person name="Jeske O."/>
            <person name="Meyerdierks A."/>
            <person name="Storesund J.E."/>
            <person name="Kallscheuer N."/>
            <person name="Luecker S."/>
            <person name="Lage O.M."/>
            <person name="Pohl T."/>
            <person name="Merkel B.J."/>
            <person name="Hornburger P."/>
            <person name="Mueller R.-W."/>
            <person name="Bruemmer F."/>
            <person name="Labrenz M."/>
            <person name="Spormann A.M."/>
            <person name="Op den Camp H."/>
            <person name="Overmann J."/>
            <person name="Amann R."/>
            <person name="Jetten M.S.M."/>
            <person name="Mascher T."/>
            <person name="Medema M.H."/>
            <person name="Devos D.P."/>
            <person name="Kaster A.-K."/>
            <person name="Ovreas L."/>
            <person name="Rohde M."/>
            <person name="Galperin M.Y."/>
            <person name="Jogler C."/>
        </authorList>
    </citation>
    <scope>NUCLEOTIDE SEQUENCE [LARGE SCALE GENOMIC DNA]</scope>
    <source>
        <strain evidence="1 2">K23_9</strain>
    </source>
</reference>
<dbReference type="InterPro" id="IPR019198">
    <property type="entry name" value="Beta_propeller_containing"/>
</dbReference>
<dbReference type="OrthoDB" id="9778998at2"/>